<dbReference type="PROSITE" id="PS50930">
    <property type="entry name" value="HTH_LYTTR"/>
    <property type="match status" value="1"/>
</dbReference>
<evidence type="ECO:0000313" key="4">
    <source>
        <dbReference type="EMBL" id="MVT39720.1"/>
    </source>
</evidence>
<comment type="caution">
    <text evidence="4">The sequence shown here is derived from an EMBL/GenBank/DDBJ whole genome shotgun (WGS) entry which is preliminary data.</text>
</comment>
<dbReference type="Gene3D" id="2.40.50.1020">
    <property type="entry name" value="LytTr DNA-binding domain"/>
    <property type="match status" value="1"/>
</dbReference>
<proteinExistence type="predicted"/>
<dbReference type="Pfam" id="PF04397">
    <property type="entry name" value="LytTR"/>
    <property type="match status" value="1"/>
</dbReference>
<protein>
    <submittedName>
        <fullName evidence="4">Response regulator</fullName>
    </submittedName>
</protein>
<sequence>MKCIILEDNPQDLDLIRWYITQESSLELKASFTSVPDALSYINEFEPPLLFMDIDMPVMKGIDLYKKLQYRPVCIFVTAHSEYAIESYETQAFDFILKPLTANRFNRCVSRLTEYEQLKKRADLYDTLFETQSVMIKEGTAVHRVPLNDIIYIEALNDYSKVVTKTRNYITLSKLKHFLEKLPSKDFIRIHRSYAVAKQSIENITGNELKIAGQQLPIGKTFRLTLKMELAS</sequence>
<reference evidence="4 5" key="1">
    <citation type="submission" date="2019-12" db="EMBL/GenBank/DDBJ databases">
        <title>The draft genomic sequence of strain Chitinophaga oryziterrae JCM 16595.</title>
        <authorList>
            <person name="Zhang X."/>
        </authorList>
    </citation>
    <scope>NUCLEOTIDE SEQUENCE [LARGE SCALE GENOMIC DNA]</scope>
    <source>
        <strain evidence="4 5">JCM 16595</strain>
    </source>
</reference>
<keyword evidence="5" id="KW-1185">Reference proteome</keyword>
<gene>
    <name evidence="4" type="ORF">GO495_03920</name>
</gene>
<dbReference type="PANTHER" id="PTHR37299">
    <property type="entry name" value="TRANSCRIPTIONAL REGULATOR-RELATED"/>
    <property type="match status" value="1"/>
</dbReference>
<dbReference type="Pfam" id="PF00072">
    <property type="entry name" value="Response_reg"/>
    <property type="match status" value="1"/>
</dbReference>
<dbReference type="InterPro" id="IPR001789">
    <property type="entry name" value="Sig_transdc_resp-reg_receiver"/>
</dbReference>
<organism evidence="4 5">
    <name type="scientific">Chitinophaga oryziterrae</name>
    <dbReference type="NCBI Taxonomy" id="1031224"/>
    <lineage>
        <taxon>Bacteria</taxon>
        <taxon>Pseudomonadati</taxon>
        <taxon>Bacteroidota</taxon>
        <taxon>Chitinophagia</taxon>
        <taxon>Chitinophagales</taxon>
        <taxon>Chitinophagaceae</taxon>
        <taxon>Chitinophaga</taxon>
    </lineage>
</organism>
<dbReference type="InterPro" id="IPR007492">
    <property type="entry name" value="LytTR_DNA-bd_dom"/>
</dbReference>
<evidence type="ECO:0000259" key="2">
    <source>
        <dbReference type="PROSITE" id="PS50110"/>
    </source>
</evidence>
<dbReference type="Proteomes" id="UP000468388">
    <property type="component" value="Unassembled WGS sequence"/>
</dbReference>
<dbReference type="SMART" id="SM00850">
    <property type="entry name" value="LytTR"/>
    <property type="match status" value="1"/>
</dbReference>
<keyword evidence="1" id="KW-0597">Phosphoprotein</keyword>
<dbReference type="InterPro" id="IPR046947">
    <property type="entry name" value="LytR-like"/>
</dbReference>
<evidence type="ECO:0000259" key="3">
    <source>
        <dbReference type="PROSITE" id="PS50930"/>
    </source>
</evidence>
<dbReference type="PROSITE" id="PS50110">
    <property type="entry name" value="RESPONSE_REGULATORY"/>
    <property type="match status" value="1"/>
</dbReference>
<feature type="modified residue" description="4-aspartylphosphate" evidence="1">
    <location>
        <position position="53"/>
    </location>
</feature>
<evidence type="ECO:0000256" key="1">
    <source>
        <dbReference type="PROSITE-ProRule" id="PRU00169"/>
    </source>
</evidence>
<feature type="domain" description="HTH LytTR-type" evidence="3">
    <location>
        <begin position="136"/>
        <end position="232"/>
    </location>
</feature>
<name>A0A6N8J3H0_9BACT</name>
<accession>A0A6N8J3H0</accession>
<dbReference type="Gene3D" id="3.40.50.2300">
    <property type="match status" value="1"/>
</dbReference>
<dbReference type="PANTHER" id="PTHR37299:SF1">
    <property type="entry name" value="STAGE 0 SPORULATION PROTEIN A HOMOLOG"/>
    <property type="match status" value="1"/>
</dbReference>
<dbReference type="RefSeq" id="WP_157298373.1">
    <property type="nucleotide sequence ID" value="NZ_BAAAZB010000005.1"/>
</dbReference>
<dbReference type="GO" id="GO:0003677">
    <property type="term" value="F:DNA binding"/>
    <property type="evidence" value="ECO:0007669"/>
    <property type="project" value="InterPro"/>
</dbReference>
<dbReference type="OrthoDB" id="2168082at2"/>
<dbReference type="SMART" id="SM00448">
    <property type="entry name" value="REC"/>
    <property type="match status" value="1"/>
</dbReference>
<dbReference type="SUPFAM" id="SSF52172">
    <property type="entry name" value="CheY-like"/>
    <property type="match status" value="1"/>
</dbReference>
<evidence type="ECO:0000313" key="5">
    <source>
        <dbReference type="Proteomes" id="UP000468388"/>
    </source>
</evidence>
<feature type="domain" description="Response regulatory" evidence="2">
    <location>
        <begin position="2"/>
        <end position="113"/>
    </location>
</feature>
<dbReference type="GO" id="GO:0000156">
    <property type="term" value="F:phosphorelay response regulator activity"/>
    <property type="evidence" value="ECO:0007669"/>
    <property type="project" value="InterPro"/>
</dbReference>
<dbReference type="InterPro" id="IPR011006">
    <property type="entry name" value="CheY-like_superfamily"/>
</dbReference>
<dbReference type="AlphaFoldDB" id="A0A6N8J3H0"/>
<dbReference type="EMBL" id="WRXO01000001">
    <property type="protein sequence ID" value="MVT39720.1"/>
    <property type="molecule type" value="Genomic_DNA"/>
</dbReference>